<sequence length="447" mass="49360">MSRSAMSKSRSEKRGANAATNILTSVHKADSARFTVAQWQSLTEREEDTEWVCSIVDKLCSMAWDKIYDDYIKCQLIPFTVLQAREAILDVVKWQFLEHDEGEEMLECDTSWQEDEEPQPATIDAWAQGAVPIKIVSKRQLASSASQPVPEKATQTQHKTSNTTSEFDGTTRTGKSTTSTCKPSAASQASGQSERKPKEIAGEVNRGRCEPPRDGKLLEVGTGSRKKKQTKPGKSKKREACAERVSNDSLEDGCRKAVMPHVCKSDTQLCMECGSKVEASSSRNKPLQFTRLNPERFPTNRVKTSFDIADHAVAAHARGRVLKPLPRADVNPHRTKLVKLPPPPAKMARRLVTAAAPFRQPRDELVTPLPPPLLESMELAAGVSVKEGMRMKAGPQVALCSHPSIAENHLRPLCSRVAPVLEIQELLRRQHTVTHVPCIPPITASKT</sequence>
<evidence type="ECO:0000313" key="3">
    <source>
        <dbReference type="RefSeq" id="XP_014667473.1"/>
    </source>
</evidence>
<protein>
    <submittedName>
        <fullName evidence="3 4">Uncharacterized protein LOC106809044 isoform X1</fullName>
    </submittedName>
</protein>
<gene>
    <name evidence="3 4" type="primary">LOC106809044</name>
</gene>
<dbReference type="PANTHER" id="PTHR34438">
    <property type="entry name" value="SI:DKEY-97L20.6"/>
    <property type="match status" value="1"/>
</dbReference>
<dbReference type="PANTHER" id="PTHR34438:SF1">
    <property type="entry name" value="CHROMOSOME 2 OPEN READING FRAME 81"/>
    <property type="match status" value="1"/>
</dbReference>
<feature type="compositionally biased region" description="Basic residues" evidence="1">
    <location>
        <begin position="224"/>
        <end position="237"/>
    </location>
</feature>
<feature type="compositionally biased region" description="Basic and acidic residues" evidence="1">
    <location>
        <begin position="193"/>
        <end position="217"/>
    </location>
</feature>
<feature type="compositionally biased region" description="Polar residues" evidence="1">
    <location>
        <begin position="181"/>
        <end position="192"/>
    </location>
</feature>
<dbReference type="Proteomes" id="UP000695022">
    <property type="component" value="Unplaced"/>
</dbReference>
<evidence type="ECO:0000313" key="2">
    <source>
        <dbReference type="Proteomes" id="UP000695022"/>
    </source>
</evidence>
<dbReference type="RefSeq" id="XP_014667474.1">
    <property type="nucleotide sequence ID" value="XM_014811988.1"/>
</dbReference>
<evidence type="ECO:0000313" key="4">
    <source>
        <dbReference type="RefSeq" id="XP_014667474.1"/>
    </source>
</evidence>
<dbReference type="InterPro" id="IPR028042">
    <property type="entry name" value="DUF4639"/>
</dbReference>
<proteinExistence type="predicted"/>
<feature type="compositionally biased region" description="Polar residues" evidence="1">
    <location>
        <begin position="142"/>
        <end position="168"/>
    </location>
</feature>
<dbReference type="Pfam" id="PF15479">
    <property type="entry name" value="DUF4639"/>
    <property type="match status" value="1"/>
</dbReference>
<keyword evidence="2" id="KW-1185">Reference proteome</keyword>
<dbReference type="RefSeq" id="XP_014667473.1">
    <property type="nucleotide sequence ID" value="XM_014811987.1"/>
</dbReference>
<accession>A0ABM1E5K3</accession>
<evidence type="ECO:0000256" key="1">
    <source>
        <dbReference type="SAM" id="MobiDB-lite"/>
    </source>
</evidence>
<dbReference type="GeneID" id="106809044"/>
<feature type="compositionally biased region" description="Low complexity" evidence="1">
    <location>
        <begin position="170"/>
        <end position="180"/>
    </location>
</feature>
<reference evidence="3 4" key="1">
    <citation type="submission" date="2025-05" db="UniProtKB">
        <authorList>
            <consortium name="RefSeq"/>
        </authorList>
    </citation>
    <scope>IDENTIFICATION</scope>
</reference>
<organism evidence="2 4">
    <name type="scientific">Priapulus caudatus</name>
    <name type="common">Priapulid worm</name>
    <dbReference type="NCBI Taxonomy" id="37621"/>
    <lineage>
        <taxon>Eukaryota</taxon>
        <taxon>Metazoa</taxon>
        <taxon>Ecdysozoa</taxon>
        <taxon>Scalidophora</taxon>
        <taxon>Priapulida</taxon>
        <taxon>Priapulimorpha</taxon>
        <taxon>Priapulimorphida</taxon>
        <taxon>Priapulidae</taxon>
        <taxon>Priapulus</taxon>
    </lineage>
</organism>
<name>A0ABM1E5K3_PRICU</name>
<feature type="region of interest" description="Disordered" evidence="1">
    <location>
        <begin position="142"/>
        <end position="249"/>
    </location>
</feature>